<protein>
    <submittedName>
        <fullName evidence="7">Cytochrome c</fullName>
    </submittedName>
</protein>
<dbReference type="NCBIfam" id="TIGR02603">
    <property type="entry name" value="CxxCH_TIGR02603"/>
    <property type="match status" value="1"/>
</dbReference>
<evidence type="ECO:0000256" key="2">
    <source>
        <dbReference type="ARBA" id="ARBA00022723"/>
    </source>
</evidence>
<organism evidence="7 8">
    <name type="scientific">Roseimaritima ulvae</name>
    <dbReference type="NCBI Taxonomy" id="980254"/>
    <lineage>
        <taxon>Bacteria</taxon>
        <taxon>Pseudomonadati</taxon>
        <taxon>Planctomycetota</taxon>
        <taxon>Planctomycetia</taxon>
        <taxon>Pirellulales</taxon>
        <taxon>Pirellulaceae</taxon>
        <taxon>Roseimaritima</taxon>
    </lineage>
</organism>
<dbReference type="PANTHER" id="PTHR33546">
    <property type="entry name" value="LARGE, MULTIFUNCTIONAL SECRETED PROTEIN-RELATED"/>
    <property type="match status" value="1"/>
</dbReference>
<keyword evidence="8" id="KW-1185">Reference proteome</keyword>
<evidence type="ECO:0000256" key="3">
    <source>
        <dbReference type="ARBA" id="ARBA00023004"/>
    </source>
</evidence>
<proteinExistence type="predicted"/>
<dbReference type="InterPro" id="IPR009056">
    <property type="entry name" value="Cyt_c-like_dom"/>
</dbReference>
<name>A0A5B9R0H0_9BACT</name>
<dbReference type="InterPro" id="IPR011041">
    <property type="entry name" value="Quinoprot_gluc/sorb_DH_b-prop"/>
</dbReference>
<keyword evidence="5" id="KW-0732">Signal</keyword>
<dbReference type="NCBIfam" id="TIGR02604">
    <property type="entry name" value="Piru_Ver_Nterm"/>
    <property type="match status" value="1"/>
</dbReference>
<evidence type="ECO:0000259" key="6">
    <source>
        <dbReference type="PROSITE" id="PS51007"/>
    </source>
</evidence>
<keyword evidence="2 4" id="KW-0479">Metal-binding</keyword>
<feature type="signal peptide" evidence="5">
    <location>
        <begin position="1"/>
        <end position="27"/>
    </location>
</feature>
<dbReference type="AlphaFoldDB" id="A0A5B9R0H0"/>
<dbReference type="InterPro" id="IPR011042">
    <property type="entry name" value="6-blade_b-propeller_TolB-like"/>
</dbReference>
<dbReference type="InterPro" id="IPR055557">
    <property type="entry name" value="DUF7133"/>
</dbReference>
<dbReference type="Proteomes" id="UP000325286">
    <property type="component" value="Chromosome"/>
</dbReference>
<sequence precursor="true">MKSLFAAARFSAASCLVAILLVASAPAQSPAPAALAAAEPSTAAEVYGQGVRPTPWLSPQQQRDGFHLPEGFEIRLFASEPQIAKPLNIAHDDQGRLWITQSTRYPYPRRADPDADDDAADAVVILQDADGDGFAEQVTTFADDLNIPIGILPYGDGCLCFSIPNIWYLRDTDGDGRCDRRDKILGPFDTTRDTHGMVNALRDGGDGWIYACHGFNNQSTVAGTDGHSVTLQSGNTFRFRPDGSRIEQVTQGQVNPFGTTIDDWGYRYSADCHSKPITQLISGACYPSFGRPHDGLGFLPPMIDHLHGSTAISGIVYVSDASTWAPLRGQMISGNVMTSRLNRNHVRYHGATAVGDELPDILTSDDPWFRPVDLRFGPDGHLYVADFYNRIIGHYEVPLEHPGRDRTSGRIWQIRYTGPSSPTTTNRDDADARLLLAALRIVADDDDTAAFARRSLDDPNSHVVRQAAERLGETGSADDIPRLLERLTHVDAQDHVLRQTIRIAIAKQLRQAPRESSVWDLASDDRLGGELVDILPAVNRAEATTAMLHFLASSANATDHRDMFRLVAARVAAEQLDACVNVARRVAGDDIQQQIEWLNLIWESQNVSPANVPPALKQWADEIVEHQWQAFTASLDRNAPLIAWSSDDGKAWGQQPRPTRDGRTISLHSSILRGEAYTGTQQSEAFDAPPQIRFWLAGHNGFPDKPDQRRSFVRLVDAETNAELRRAYPPRNDTAAEVRWDMSSLEEGRRVRIECVDGDDGRAYAWLAVGDFHPDNLNSENTLGWLDDALQWTERAGLKAREPELLAVLRSPSLSSSVRLRIAQSIATLRGNADARWLLVAIDNSRAPRIAGQPDLDSIELITRLLDGDAEALQQVGRRVTTQLTTGQQQRFALQWVRGAGSVERLLAMARSGSLAADVFADEDLWQSLEPKLSDAQRTQVEAFRRQAAARPSASDERLQRLQATIGQQQGSLENGQPLYRQHCAGCHQLRGTGLVVGPQLDGAVARPAARLLEDILTPNRNVDDAFRTTSFLTFDGQVLVGLVQSETDEEVHLIDSQGQPRRLATDDIEVRQRTERSLMPSNVGELLTDQQIADLLAFLKNQ</sequence>
<keyword evidence="3 4" id="KW-0408">Iron</keyword>
<dbReference type="EMBL" id="CP042914">
    <property type="protein sequence ID" value="QEG43749.1"/>
    <property type="molecule type" value="Genomic_DNA"/>
</dbReference>
<keyword evidence="1 4" id="KW-0349">Heme</keyword>
<evidence type="ECO:0000313" key="7">
    <source>
        <dbReference type="EMBL" id="QEG43749.1"/>
    </source>
</evidence>
<dbReference type="RefSeq" id="WP_068135644.1">
    <property type="nucleotide sequence ID" value="NZ_CP042914.1"/>
</dbReference>
<dbReference type="KEGG" id="rul:UC8_58030"/>
<feature type="domain" description="Cytochrome c" evidence="6">
    <location>
        <begin position="971"/>
        <end position="1103"/>
    </location>
</feature>
<dbReference type="SUPFAM" id="SSF50952">
    <property type="entry name" value="Soluble quinoprotein glucose dehydrogenase"/>
    <property type="match status" value="1"/>
</dbReference>
<dbReference type="InterPro" id="IPR013428">
    <property type="entry name" value="Membrane-bound_put_N"/>
</dbReference>
<dbReference type="Gene3D" id="1.10.760.10">
    <property type="entry name" value="Cytochrome c-like domain"/>
    <property type="match status" value="1"/>
</dbReference>
<dbReference type="InterPro" id="IPR013427">
    <property type="entry name" value="Haem-bd_dom_put"/>
</dbReference>
<dbReference type="GO" id="GO:0020037">
    <property type="term" value="F:heme binding"/>
    <property type="evidence" value="ECO:0007669"/>
    <property type="project" value="InterPro"/>
</dbReference>
<dbReference type="GO" id="GO:0009055">
    <property type="term" value="F:electron transfer activity"/>
    <property type="evidence" value="ECO:0007669"/>
    <property type="project" value="InterPro"/>
</dbReference>
<dbReference type="InterPro" id="IPR036909">
    <property type="entry name" value="Cyt_c-like_dom_sf"/>
</dbReference>
<gene>
    <name evidence="7" type="ORF">UC8_58030</name>
</gene>
<dbReference type="Pfam" id="PF00034">
    <property type="entry name" value="Cytochrom_C"/>
    <property type="match status" value="1"/>
</dbReference>
<dbReference type="SUPFAM" id="SSF46626">
    <property type="entry name" value="Cytochrome c"/>
    <property type="match status" value="1"/>
</dbReference>
<feature type="chain" id="PRO_5022882933" evidence="5">
    <location>
        <begin position="28"/>
        <end position="1103"/>
    </location>
</feature>
<accession>A0A5B9R0H0</accession>
<dbReference type="OrthoDB" id="221643at2"/>
<evidence type="ECO:0000256" key="1">
    <source>
        <dbReference type="ARBA" id="ARBA00022617"/>
    </source>
</evidence>
<dbReference type="GO" id="GO:0046872">
    <property type="term" value="F:metal ion binding"/>
    <property type="evidence" value="ECO:0007669"/>
    <property type="project" value="UniProtKB-KW"/>
</dbReference>
<dbReference type="PROSITE" id="PS51007">
    <property type="entry name" value="CYTC"/>
    <property type="match status" value="1"/>
</dbReference>
<dbReference type="PANTHER" id="PTHR33546:SF1">
    <property type="entry name" value="LARGE, MULTIFUNCTIONAL SECRETED PROTEIN"/>
    <property type="match status" value="1"/>
</dbReference>
<evidence type="ECO:0000256" key="4">
    <source>
        <dbReference type="PROSITE-ProRule" id="PRU00433"/>
    </source>
</evidence>
<evidence type="ECO:0000256" key="5">
    <source>
        <dbReference type="SAM" id="SignalP"/>
    </source>
</evidence>
<dbReference type="Gene3D" id="2.120.10.30">
    <property type="entry name" value="TolB, C-terminal domain"/>
    <property type="match status" value="1"/>
</dbReference>
<reference evidence="7 8" key="1">
    <citation type="submission" date="2019-08" db="EMBL/GenBank/DDBJ databases">
        <title>Deep-cultivation of Planctomycetes and their phenomic and genomic characterization uncovers novel biology.</title>
        <authorList>
            <person name="Wiegand S."/>
            <person name="Jogler M."/>
            <person name="Boedeker C."/>
            <person name="Pinto D."/>
            <person name="Vollmers J."/>
            <person name="Rivas-Marin E."/>
            <person name="Kohn T."/>
            <person name="Peeters S.H."/>
            <person name="Heuer A."/>
            <person name="Rast P."/>
            <person name="Oberbeckmann S."/>
            <person name="Bunk B."/>
            <person name="Jeske O."/>
            <person name="Meyerdierks A."/>
            <person name="Storesund J.E."/>
            <person name="Kallscheuer N."/>
            <person name="Luecker S."/>
            <person name="Lage O.M."/>
            <person name="Pohl T."/>
            <person name="Merkel B.J."/>
            <person name="Hornburger P."/>
            <person name="Mueller R.-W."/>
            <person name="Bruemmer F."/>
            <person name="Labrenz M."/>
            <person name="Spormann A.M."/>
            <person name="Op den Camp H."/>
            <person name="Overmann J."/>
            <person name="Amann R."/>
            <person name="Jetten M.S.M."/>
            <person name="Mascher T."/>
            <person name="Medema M.H."/>
            <person name="Devos D.P."/>
            <person name="Kaster A.-K."/>
            <person name="Ovreas L."/>
            <person name="Rohde M."/>
            <person name="Galperin M.Y."/>
            <person name="Jogler C."/>
        </authorList>
    </citation>
    <scope>NUCLEOTIDE SEQUENCE [LARGE SCALE GENOMIC DNA]</scope>
    <source>
        <strain evidence="7 8">UC8</strain>
    </source>
</reference>
<evidence type="ECO:0000313" key="8">
    <source>
        <dbReference type="Proteomes" id="UP000325286"/>
    </source>
</evidence>
<dbReference type="Pfam" id="PF23500">
    <property type="entry name" value="DUF7133"/>
    <property type="match status" value="1"/>
</dbReference>